<protein>
    <submittedName>
        <fullName evidence="1">Uncharacterized protein</fullName>
    </submittedName>
</protein>
<accession>A0AAU9M7N3</accession>
<proteinExistence type="predicted"/>
<keyword evidence="2" id="KW-1185">Reference proteome</keyword>
<name>A0AAU9M7N3_9ASTR</name>
<evidence type="ECO:0000313" key="1">
    <source>
        <dbReference type="EMBL" id="CAH1418005.1"/>
    </source>
</evidence>
<sequence>MNSVPFSFLPSVGDLTPMSVNVSRTLVANMGDIDVEDDEESQIHLDPNISIKEHLKKDKILIKEKGMLEFF</sequence>
<dbReference type="EMBL" id="CAKMRJ010000113">
    <property type="protein sequence ID" value="CAH1418005.1"/>
    <property type="molecule type" value="Genomic_DNA"/>
</dbReference>
<evidence type="ECO:0000313" key="2">
    <source>
        <dbReference type="Proteomes" id="UP001157418"/>
    </source>
</evidence>
<comment type="caution">
    <text evidence="1">The sequence shown here is derived from an EMBL/GenBank/DDBJ whole genome shotgun (WGS) entry which is preliminary data.</text>
</comment>
<organism evidence="1 2">
    <name type="scientific">Lactuca virosa</name>
    <dbReference type="NCBI Taxonomy" id="75947"/>
    <lineage>
        <taxon>Eukaryota</taxon>
        <taxon>Viridiplantae</taxon>
        <taxon>Streptophyta</taxon>
        <taxon>Embryophyta</taxon>
        <taxon>Tracheophyta</taxon>
        <taxon>Spermatophyta</taxon>
        <taxon>Magnoliopsida</taxon>
        <taxon>eudicotyledons</taxon>
        <taxon>Gunneridae</taxon>
        <taxon>Pentapetalae</taxon>
        <taxon>asterids</taxon>
        <taxon>campanulids</taxon>
        <taxon>Asterales</taxon>
        <taxon>Asteraceae</taxon>
        <taxon>Cichorioideae</taxon>
        <taxon>Cichorieae</taxon>
        <taxon>Lactucinae</taxon>
        <taxon>Lactuca</taxon>
    </lineage>
</organism>
<reference evidence="1 2" key="1">
    <citation type="submission" date="2022-01" db="EMBL/GenBank/DDBJ databases">
        <authorList>
            <person name="Xiong W."/>
            <person name="Schranz E."/>
        </authorList>
    </citation>
    <scope>NUCLEOTIDE SEQUENCE [LARGE SCALE GENOMIC DNA]</scope>
</reference>
<dbReference type="Proteomes" id="UP001157418">
    <property type="component" value="Unassembled WGS sequence"/>
</dbReference>
<dbReference type="AlphaFoldDB" id="A0AAU9M7N3"/>
<gene>
    <name evidence="1" type="ORF">LVIROSA_LOCUS5630</name>
</gene>